<feature type="region of interest" description="Disordered" evidence="5">
    <location>
        <begin position="341"/>
        <end position="362"/>
    </location>
</feature>
<evidence type="ECO:0000256" key="1">
    <source>
        <dbReference type="ARBA" id="ARBA00022573"/>
    </source>
</evidence>
<dbReference type="AlphaFoldDB" id="A0A0F3GYK5"/>
<keyword evidence="3 6" id="KW-0808">Transferase</keyword>
<dbReference type="Pfam" id="PF01888">
    <property type="entry name" value="CbiD"/>
    <property type="match status" value="1"/>
</dbReference>
<reference evidence="6 7" key="1">
    <citation type="submission" date="2015-02" db="EMBL/GenBank/DDBJ databases">
        <title>Single-cell genomics of uncultivated deep-branching MTB reveals a conserved set of magnetosome genes.</title>
        <authorList>
            <person name="Kolinko S."/>
            <person name="Richter M."/>
            <person name="Glockner F.O."/>
            <person name="Brachmann A."/>
            <person name="Schuler D."/>
        </authorList>
    </citation>
    <scope>NUCLEOTIDE SEQUENCE [LARGE SCALE GENOMIC DNA]</scope>
    <source>
        <strain evidence="6">TM-1</strain>
    </source>
</reference>
<dbReference type="HAMAP" id="MF_00787">
    <property type="entry name" value="CbiD"/>
    <property type="match status" value="1"/>
</dbReference>
<evidence type="ECO:0000256" key="3">
    <source>
        <dbReference type="ARBA" id="ARBA00022679"/>
    </source>
</evidence>
<protein>
    <submittedName>
        <fullName evidence="6">Cobalamin (Vitamin B12) biosynthesis CbiD</fullName>
        <ecNumber evidence="6">2.1.1.-</ecNumber>
    </submittedName>
</protein>
<accession>A0A0F3GYK5</accession>
<comment type="caution">
    <text evidence="6">The sequence shown here is derived from an EMBL/GenBank/DDBJ whole genome shotgun (WGS) entry which is preliminary data.</text>
</comment>
<keyword evidence="7" id="KW-1185">Reference proteome</keyword>
<name>A0A0F3GYK5_9BACT</name>
<dbReference type="Gene3D" id="3.30.2110.10">
    <property type="entry name" value="CbiD-like"/>
    <property type="match status" value="1"/>
</dbReference>
<dbReference type="GO" id="GO:0008168">
    <property type="term" value="F:methyltransferase activity"/>
    <property type="evidence" value="ECO:0007669"/>
    <property type="project" value="UniProtKB-KW"/>
</dbReference>
<dbReference type="InterPro" id="IPR002748">
    <property type="entry name" value="CbiD"/>
</dbReference>
<organism evidence="6 7">
    <name type="scientific">Candidatus Magnetobacterium bavaricum</name>
    <dbReference type="NCBI Taxonomy" id="29290"/>
    <lineage>
        <taxon>Bacteria</taxon>
        <taxon>Pseudomonadati</taxon>
        <taxon>Nitrospirota</taxon>
        <taxon>Thermodesulfovibrionia</taxon>
        <taxon>Thermodesulfovibrionales</taxon>
        <taxon>Candidatus Magnetobacteriaceae</taxon>
        <taxon>Candidatus Magnetobacterium</taxon>
    </lineage>
</organism>
<dbReference type="PIRSF" id="PIRSF026782">
    <property type="entry name" value="CbiD"/>
    <property type="match status" value="1"/>
</dbReference>
<dbReference type="EC" id="2.1.1.-" evidence="6"/>
<keyword evidence="4" id="KW-0949">S-adenosyl-L-methionine</keyword>
<proteinExistence type="inferred from homology"/>
<feature type="non-terminal residue" evidence="6">
    <location>
        <position position="362"/>
    </location>
</feature>
<evidence type="ECO:0000256" key="2">
    <source>
        <dbReference type="ARBA" id="ARBA00022603"/>
    </source>
</evidence>
<dbReference type="Proteomes" id="UP000033423">
    <property type="component" value="Unassembled WGS sequence"/>
</dbReference>
<evidence type="ECO:0000256" key="4">
    <source>
        <dbReference type="ARBA" id="ARBA00022691"/>
    </source>
</evidence>
<dbReference type="NCBIfam" id="TIGR00312">
    <property type="entry name" value="cbiD"/>
    <property type="match status" value="1"/>
</dbReference>
<keyword evidence="2 6" id="KW-0489">Methyltransferase</keyword>
<evidence type="ECO:0000313" key="6">
    <source>
        <dbReference type="EMBL" id="KJU86996.1"/>
    </source>
</evidence>
<evidence type="ECO:0000256" key="5">
    <source>
        <dbReference type="SAM" id="MobiDB-lite"/>
    </source>
</evidence>
<dbReference type="InterPro" id="IPR036074">
    <property type="entry name" value="CbiD_sf"/>
</dbReference>
<keyword evidence="1" id="KW-0169">Cobalamin biosynthesis</keyword>
<dbReference type="EMBL" id="LACI01000370">
    <property type="protein sequence ID" value="KJU86996.1"/>
    <property type="molecule type" value="Genomic_DNA"/>
</dbReference>
<sequence>MPGRNGFTTGTAAAAAAKAAAMRLLTGTTPESVSVTLPHGDVLYINVYDTTGSYVGVIKDAGSDPDVTDGIEVLARVRRHDGDQGVCVDGGYGVGRVTRPGLQVSVGQSAINPVPRQMIVSAVREVIHDGGIEVEVVVPRGVDCARGTFNPRLGIVDGISILGTTGIVRPMSTEALKATIRCEIDVSFEEDNRMAYLAPGGIGETAMKTLFEGVRVVQFSNYLGYALSYARQKGLNHVVIGGHPGKLAKVLMGYLDTHSSRSPTAVDFIRGFFDLKDNFNTVEEVIQVLRAGGVTAQGGFSFLAAEIAVRLRGEFGFDRVDVCLFDMDRRVIGQGQCTGQPHLTAREEKNGELCSPSDPLAR</sequence>
<dbReference type="PANTHER" id="PTHR35863">
    <property type="entry name" value="COBALT-PRECORRIN-5B C(1)-METHYLTRANSFERASE"/>
    <property type="match status" value="1"/>
</dbReference>
<gene>
    <name evidence="6" type="ORF">MBAV_000810</name>
</gene>
<dbReference type="PANTHER" id="PTHR35863:SF1">
    <property type="entry name" value="COBALT-PRECORRIN-5B C(1)-METHYLTRANSFERASE"/>
    <property type="match status" value="1"/>
</dbReference>
<dbReference type="GO" id="GO:0009236">
    <property type="term" value="P:cobalamin biosynthetic process"/>
    <property type="evidence" value="ECO:0007669"/>
    <property type="project" value="UniProtKB-KW"/>
</dbReference>
<dbReference type="SUPFAM" id="SSF111342">
    <property type="entry name" value="CbiD-like"/>
    <property type="match status" value="1"/>
</dbReference>
<dbReference type="GO" id="GO:0032259">
    <property type="term" value="P:methylation"/>
    <property type="evidence" value="ECO:0007669"/>
    <property type="project" value="UniProtKB-KW"/>
</dbReference>
<evidence type="ECO:0000313" key="7">
    <source>
        <dbReference type="Proteomes" id="UP000033423"/>
    </source>
</evidence>